<dbReference type="InterPro" id="IPR016187">
    <property type="entry name" value="CTDL_fold"/>
</dbReference>
<dbReference type="Proteomes" id="UP000346198">
    <property type="component" value="Unassembled WGS sequence"/>
</dbReference>
<dbReference type="InterPro" id="IPR001304">
    <property type="entry name" value="C-type_lectin-like"/>
</dbReference>
<gene>
    <name evidence="3" type="ORF">SCARR_02015</name>
</gene>
<dbReference type="PANTHER" id="PTHR22803">
    <property type="entry name" value="MANNOSE, PHOSPHOLIPASE, LECTIN RECEPTOR RELATED"/>
    <property type="match status" value="1"/>
</dbReference>
<sequence>MKTIVAIITLNAATAIAATAGTSDYAYCPHNEHYYKAVHVPEGISWSQAKAEAEKDGGYLATITSENENKFVFRLVNSDRFWTPIGGFDNFGPWLGGYQGKGAREPDSGWRWVTGEDFFFASWAPMEPSGRWKGKDENCLQFYCKGGARFGKWNDTIEIPDDIPVRGYIIEKGETQTEPRETLVTEPLLEVHEFTGANGKSCRGRVITYNANNDTVTIEKENKHTCKVDLAHLSANDQAYVREWHLIKEFCTPNRIRISAKEKKCAEDREMAVHDNQGNNFAQQTMESIGYEVFLENRIGADLPDVELEYCIYYEQDRPSYANKMSVGQGVKCGTLDIGTLAERAKTQIDTEPVILLKRQQEYGPNNELRGEVHGVWIRLYLPLANGSRAMREYASPKNISRNKQWATTDVSVLKPNFLRQSMGRNR</sequence>
<dbReference type="AlphaFoldDB" id="A0A6C2UIC7"/>
<dbReference type="RefSeq" id="WP_136061413.1">
    <property type="nucleotide sequence ID" value="NZ_CAAHFH010000001.1"/>
</dbReference>
<keyword evidence="4" id="KW-1185">Reference proteome</keyword>
<dbReference type="EMBL" id="CAAHFH010000001">
    <property type="protein sequence ID" value="VGO19955.1"/>
    <property type="molecule type" value="Genomic_DNA"/>
</dbReference>
<reference evidence="3 4" key="1">
    <citation type="submission" date="2019-04" db="EMBL/GenBank/DDBJ databases">
        <authorList>
            <person name="Van Vliet M D."/>
        </authorList>
    </citation>
    <scope>NUCLEOTIDE SEQUENCE [LARGE SCALE GENOMIC DNA]</scope>
    <source>
        <strain evidence="3 4">F21</strain>
    </source>
</reference>
<evidence type="ECO:0000256" key="1">
    <source>
        <dbReference type="SAM" id="SignalP"/>
    </source>
</evidence>
<dbReference type="InterPro" id="IPR016186">
    <property type="entry name" value="C-type_lectin-like/link_sf"/>
</dbReference>
<dbReference type="Gene3D" id="2.30.30.700">
    <property type="entry name" value="SLA1 homology domain 1"/>
    <property type="match status" value="1"/>
</dbReference>
<organism evidence="3 4">
    <name type="scientific">Pontiella sulfatireligans</name>
    <dbReference type="NCBI Taxonomy" id="2750658"/>
    <lineage>
        <taxon>Bacteria</taxon>
        <taxon>Pseudomonadati</taxon>
        <taxon>Kiritimatiellota</taxon>
        <taxon>Kiritimatiellia</taxon>
        <taxon>Kiritimatiellales</taxon>
        <taxon>Pontiellaceae</taxon>
        <taxon>Pontiella</taxon>
    </lineage>
</organism>
<name>A0A6C2UIC7_9BACT</name>
<dbReference type="Gene3D" id="3.10.100.10">
    <property type="entry name" value="Mannose-Binding Protein A, subunit A"/>
    <property type="match status" value="1"/>
</dbReference>
<evidence type="ECO:0000313" key="3">
    <source>
        <dbReference type="EMBL" id="VGO19955.1"/>
    </source>
</evidence>
<accession>A0A6C2UIC7</accession>
<dbReference type="Pfam" id="PF00059">
    <property type="entry name" value="Lectin_C"/>
    <property type="match status" value="1"/>
</dbReference>
<keyword evidence="1" id="KW-0732">Signal</keyword>
<proteinExistence type="predicted"/>
<protein>
    <recommendedName>
        <fullName evidence="2">C-type lectin domain-containing protein</fullName>
    </recommendedName>
</protein>
<evidence type="ECO:0000259" key="2">
    <source>
        <dbReference type="PROSITE" id="PS50041"/>
    </source>
</evidence>
<dbReference type="SMART" id="SM00034">
    <property type="entry name" value="CLECT"/>
    <property type="match status" value="1"/>
</dbReference>
<dbReference type="InterPro" id="IPR050111">
    <property type="entry name" value="C-type_lectin/snaclec_domain"/>
</dbReference>
<dbReference type="PROSITE" id="PS50041">
    <property type="entry name" value="C_TYPE_LECTIN_2"/>
    <property type="match status" value="1"/>
</dbReference>
<feature type="domain" description="C-type lectin" evidence="2">
    <location>
        <begin position="30"/>
        <end position="155"/>
    </location>
</feature>
<evidence type="ECO:0000313" key="4">
    <source>
        <dbReference type="Proteomes" id="UP000346198"/>
    </source>
</evidence>
<feature type="signal peptide" evidence="1">
    <location>
        <begin position="1"/>
        <end position="17"/>
    </location>
</feature>
<dbReference type="SUPFAM" id="SSF56436">
    <property type="entry name" value="C-type lectin-like"/>
    <property type="match status" value="1"/>
</dbReference>
<feature type="chain" id="PRO_5025661153" description="C-type lectin domain-containing protein" evidence="1">
    <location>
        <begin position="18"/>
        <end position="427"/>
    </location>
</feature>